<dbReference type="EMBL" id="AWNI01000007">
    <property type="protein sequence ID" value="ETS64178.1"/>
    <property type="molecule type" value="Genomic_DNA"/>
</dbReference>
<evidence type="ECO:0000259" key="7">
    <source>
        <dbReference type="Pfam" id="PF06747"/>
    </source>
</evidence>
<name>W3VRA1_MOEAP</name>
<proteinExistence type="inferred from homology"/>
<dbReference type="InterPro" id="IPR051383">
    <property type="entry name" value="COX19"/>
</dbReference>
<feature type="region of interest" description="Disordered" evidence="6">
    <location>
        <begin position="1"/>
        <end position="24"/>
    </location>
</feature>
<dbReference type="GO" id="GO:0005758">
    <property type="term" value="C:mitochondrial intermembrane space"/>
    <property type="evidence" value="ECO:0007669"/>
    <property type="project" value="TreeGrafter"/>
</dbReference>
<keyword evidence="3" id="KW-1015">Disulfide bond</keyword>
<feature type="compositionally biased region" description="Low complexity" evidence="6">
    <location>
        <begin position="88"/>
        <end position="104"/>
    </location>
</feature>
<keyword evidence="2" id="KW-0963">Cytoplasm</keyword>
<reference evidence="8 9" key="1">
    <citation type="journal article" date="2014" name="Genome Announc.">
        <title>Genome sequence of the basidiomycetous fungus Pseudozyma aphidis DSM70725, an efficient producer of biosurfactant mannosylerythritol lipids.</title>
        <authorList>
            <person name="Lorenz S."/>
            <person name="Guenther M."/>
            <person name="Grumaz C."/>
            <person name="Rupp S."/>
            <person name="Zibek S."/>
            <person name="Sohn K."/>
        </authorList>
    </citation>
    <scope>NUCLEOTIDE SEQUENCE [LARGE SCALE GENOMIC DNA]</scope>
    <source>
        <strain evidence="9">ATCC 32657 / CBS 517.83 / DSM 70725 / JCM 10318 / NBRC 10182 / NRRL Y-7954 / St-0401</strain>
    </source>
</reference>
<sequence length="126" mass="13599">MSFGRPPTFSDFKVSPPERGSFPLDHEGECKSVMQEYMACIKAHRNDNGKCRHLSKAYLQCRMDKGLMDRDDMDNLGFKGVGSDAKDAANASPADANRAVADAKSTTSKQASGADDAPRSAGNRLV</sequence>
<dbReference type="AlphaFoldDB" id="W3VRA1"/>
<accession>W3VRA1</accession>
<gene>
    <name evidence="8" type="ORF">PaG_01414</name>
</gene>
<dbReference type="InterPro" id="IPR010625">
    <property type="entry name" value="CHCH"/>
</dbReference>
<evidence type="ECO:0000313" key="9">
    <source>
        <dbReference type="Proteomes" id="UP000019462"/>
    </source>
</evidence>
<evidence type="ECO:0000256" key="5">
    <source>
        <dbReference type="ARBA" id="ARBA00038223"/>
    </source>
</evidence>
<dbReference type="PROSITE" id="PS51808">
    <property type="entry name" value="CHCH"/>
    <property type="match status" value="1"/>
</dbReference>
<dbReference type="OrthoDB" id="268594at2759"/>
<feature type="region of interest" description="Disordered" evidence="6">
    <location>
        <begin position="76"/>
        <end position="126"/>
    </location>
</feature>
<dbReference type="PANTHER" id="PTHR21107:SF2">
    <property type="entry name" value="CYTOCHROME C OXIDASE ASSEMBLY PROTEIN COX19"/>
    <property type="match status" value="1"/>
</dbReference>
<dbReference type="Proteomes" id="UP000019462">
    <property type="component" value="Unassembled WGS sequence"/>
</dbReference>
<comment type="similarity">
    <text evidence="5">Belongs to the COX19 family.</text>
</comment>
<dbReference type="PANTHER" id="PTHR21107">
    <property type="entry name" value="CYTOCHROME C OXIDASE ASSEMBLY PROTEIN COX19"/>
    <property type="match status" value="1"/>
</dbReference>
<evidence type="ECO:0000313" key="8">
    <source>
        <dbReference type="EMBL" id="ETS64178.1"/>
    </source>
</evidence>
<organism evidence="8 9">
    <name type="scientific">Moesziomyces aphidis</name>
    <name type="common">Pseudozyma aphidis</name>
    <dbReference type="NCBI Taxonomy" id="84754"/>
    <lineage>
        <taxon>Eukaryota</taxon>
        <taxon>Fungi</taxon>
        <taxon>Dikarya</taxon>
        <taxon>Basidiomycota</taxon>
        <taxon>Ustilaginomycotina</taxon>
        <taxon>Ustilaginomycetes</taxon>
        <taxon>Ustilaginales</taxon>
        <taxon>Ustilaginaceae</taxon>
        <taxon>Moesziomyces</taxon>
    </lineage>
</organism>
<comment type="caution">
    <text evidence="8">The sequence shown here is derived from an EMBL/GenBank/DDBJ whole genome shotgun (WGS) entry which is preliminary data.</text>
</comment>
<dbReference type="GO" id="GO:0033617">
    <property type="term" value="P:mitochondrial respiratory chain complex IV assembly"/>
    <property type="evidence" value="ECO:0007669"/>
    <property type="project" value="TreeGrafter"/>
</dbReference>
<dbReference type="HOGENOM" id="CLU_141947_2_0_1"/>
<keyword evidence="9" id="KW-1185">Reference proteome</keyword>
<comment type="subcellular location">
    <subcellularLocation>
        <location evidence="1">Cytoplasm</location>
    </subcellularLocation>
</comment>
<comment type="function">
    <text evidence="4">Required for the assembly of mitochondrial cytochrome c oxidase.</text>
</comment>
<protein>
    <recommendedName>
        <fullName evidence="7">CHCH domain-containing protein</fullName>
    </recommendedName>
</protein>
<evidence type="ECO:0000256" key="2">
    <source>
        <dbReference type="ARBA" id="ARBA00022490"/>
    </source>
</evidence>
<evidence type="ECO:0000256" key="1">
    <source>
        <dbReference type="ARBA" id="ARBA00004496"/>
    </source>
</evidence>
<feature type="domain" description="CHCH" evidence="7">
    <location>
        <begin position="30"/>
        <end position="63"/>
    </location>
</feature>
<evidence type="ECO:0000256" key="4">
    <source>
        <dbReference type="ARBA" id="ARBA00037279"/>
    </source>
</evidence>
<evidence type="ECO:0000256" key="3">
    <source>
        <dbReference type="ARBA" id="ARBA00023157"/>
    </source>
</evidence>
<evidence type="ECO:0000256" key="6">
    <source>
        <dbReference type="SAM" id="MobiDB-lite"/>
    </source>
</evidence>
<dbReference type="Pfam" id="PF06747">
    <property type="entry name" value="CHCH"/>
    <property type="match status" value="1"/>
</dbReference>